<dbReference type="PROSITE" id="PS00107">
    <property type="entry name" value="PROTEIN_KINASE_ATP"/>
    <property type="match status" value="1"/>
</dbReference>
<dbReference type="InterPro" id="IPR000719">
    <property type="entry name" value="Prot_kinase_dom"/>
</dbReference>
<dbReference type="Gene3D" id="3.30.200.20">
    <property type="entry name" value="Phosphorylase Kinase, domain 1"/>
    <property type="match status" value="1"/>
</dbReference>
<keyword evidence="8" id="KW-0433">Leucine-rich repeat</keyword>
<dbReference type="OrthoDB" id="676979at2759"/>
<dbReference type="EMBL" id="CM004396">
    <property type="protein sequence ID" value="OAY38934.1"/>
    <property type="molecule type" value="Genomic_DNA"/>
</dbReference>
<reference evidence="27" key="1">
    <citation type="journal article" date="2016" name="Nat. Biotechnol.">
        <title>Sequencing wild and cultivated cassava and related species reveals extensive interspecific hybridization and genetic diversity.</title>
        <authorList>
            <person name="Bredeson J.V."/>
            <person name="Lyons J.B."/>
            <person name="Prochnik S.E."/>
            <person name="Wu G.A."/>
            <person name="Ha C.M."/>
            <person name="Edsinger-Gonzales E."/>
            <person name="Grimwood J."/>
            <person name="Schmutz J."/>
            <person name="Rabbi I.Y."/>
            <person name="Egesi C."/>
            <person name="Nauluvula P."/>
            <person name="Lebot V."/>
            <person name="Ndunguru J."/>
            <person name="Mkamilo G."/>
            <person name="Bart R.S."/>
            <person name="Setter T.L."/>
            <person name="Gleadow R.M."/>
            <person name="Kulakow P."/>
            <person name="Ferguson M.E."/>
            <person name="Rounsley S."/>
            <person name="Rokhsar D.S."/>
        </authorList>
    </citation>
    <scope>NUCLEOTIDE SEQUENCE [LARGE SCALE GENOMIC DNA]</scope>
    <source>
        <strain evidence="27">cv. AM560-2</strain>
    </source>
</reference>
<feature type="domain" description="Protein kinase" evidence="25">
    <location>
        <begin position="711"/>
        <end position="1009"/>
    </location>
</feature>
<dbReference type="InterPro" id="IPR032675">
    <property type="entry name" value="LRR_dom_sf"/>
</dbReference>
<evidence type="ECO:0000256" key="22">
    <source>
        <dbReference type="PROSITE-ProRule" id="PRU10141"/>
    </source>
</evidence>
<dbReference type="GO" id="GO:0005886">
    <property type="term" value="C:plasma membrane"/>
    <property type="evidence" value="ECO:0007669"/>
    <property type="project" value="UniProtKB-SubCell"/>
</dbReference>
<dbReference type="PROSITE" id="PS00108">
    <property type="entry name" value="PROTEIN_KINASE_ST"/>
    <property type="match status" value="1"/>
</dbReference>
<protein>
    <recommendedName>
        <fullName evidence="4">non-specific serine/threonine protein kinase</fullName>
        <ecNumber evidence="4">2.7.11.1</ecNumber>
    </recommendedName>
</protein>
<dbReference type="Gene3D" id="1.10.510.10">
    <property type="entry name" value="Transferase(Phosphotransferase) domain 1"/>
    <property type="match status" value="1"/>
</dbReference>
<dbReference type="EC" id="2.7.11.1" evidence="4"/>
<dbReference type="InterPro" id="IPR013210">
    <property type="entry name" value="LRR_N_plant-typ"/>
</dbReference>
<keyword evidence="11 24" id="KW-0732">Signal</keyword>
<evidence type="ECO:0000256" key="10">
    <source>
        <dbReference type="ARBA" id="ARBA00022692"/>
    </source>
</evidence>
<evidence type="ECO:0000256" key="4">
    <source>
        <dbReference type="ARBA" id="ARBA00012513"/>
    </source>
</evidence>
<evidence type="ECO:0000256" key="18">
    <source>
        <dbReference type="ARBA" id="ARBA00023170"/>
    </source>
</evidence>
<evidence type="ECO:0000313" key="26">
    <source>
        <dbReference type="EMBL" id="OAY38934.1"/>
    </source>
</evidence>
<dbReference type="PANTHER" id="PTHR27008:SF596">
    <property type="entry name" value="OS02G0215500 PROTEIN"/>
    <property type="match status" value="1"/>
</dbReference>
<dbReference type="PROSITE" id="PS51450">
    <property type="entry name" value="LRR"/>
    <property type="match status" value="1"/>
</dbReference>
<gene>
    <name evidence="26" type="ORF">MANES_10G054200v8</name>
</gene>
<dbReference type="Gene3D" id="3.80.10.10">
    <property type="entry name" value="Ribonuclease Inhibitor"/>
    <property type="match status" value="3"/>
</dbReference>
<dbReference type="InterPro" id="IPR017441">
    <property type="entry name" value="Protein_kinase_ATP_BS"/>
</dbReference>
<evidence type="ECO:0000313" key="27">
    <source>
        <dbReference type="Proteomes" id="UP000091857"/>
    </source>
</evidence>
<dbReference type="FunFam" id="3.30.200.20:FF:000432">
    <property type="entry name" value="LRR receptor-like serine/threonine-protein kinase EFR"/>
    <property type="match status" value="1"/>
</dbReference>
<feature type="chain" id="PRO_5012564697" description="non-specific serine/threonine protein kinase" evidence="24">
    <location>
        <begin position="24"/>
        <end position="1020"/>
    </location>
</feature>
<dbReference type="Pfam" id="PF00560">
    <property type="entry name" value="LRR_1"/>
    <property type="match status" value="6"/>
</dbReference>
<keyword evidence="16 23" id="KW-1133">Transmembrane helix</keyword>
<evidence type="ECO:0000256" key="21">
    <source>
        <dbReference type="ARBA" id="ARBA00048679"/>
    </source>
</evidence>
<dbReference type="InterPro" id="IPR051809">
    <property type="entry name" value="Plant_receptor-like_S/T_kinase"/>
</dbReference>
<dbReference type="Gramene" id="Manes.10G054200.2.v8.1">
    <property type="protein sequence ID" value="Manes.10G054200.2.v8.1.CDS"/>
    <property type="gene ID" value="Manes.10G054200.v8.1"/>
</dbReference>
<evidence type="ECO:0000256" key="9">
    <source>
        <dbReference type="ARBA" id="ARBA00022679"/>
    </source>
</evidence>
<dbReference type="Pfam" id="PF13855">
    <property type="entry name" value="LRR_8"/>
    <property type="match status" value="1"/>
</dbReference>
<comment type="similarity">
    <text evidence="3">Belongs to the protein kinase superfamily. Ser/Thr protein kinase family.</text>
</comment>
<name>A0A2C9V3J1_MANES</name>
<evidence type="ECO:0000256" key="11">
    <source>
        <dbReference type="ARBA" id="ARBA00022729"/>
    </source>
</evidence>
<dbReference type="AlphaFoldDB" id="A0A2C9V3J1"/>
<feature type="signal peptide" evidence="24">
    <location>
        <begin position="1"/>
        <end position="23"/>
    </location>
</feature>
<sequence length="1020" mass="111703">MVGGGLEIMSLFIHVILVSYMTCQNLTAIAASSLGGNETDRTALLSFKDRITDDPLHIMSSWNNSVHFCDWFGITCGRRHRRVTVLDLQDKKLVGSISPLLGNLSFLKTLSLLNNGFTGQIPEELGNLFRLQVLSLENNSFTGEIPSNISHCTNILYFGLGGNKLVGSIPMELESLFKLQQLVIPENNLTGRLPHFLGNFSSLEIVLAGANMFAGTIPDSLGRLPKLRILAVGVNMLSGTIPSSIYNLSSMAIFSVPENQLQGSLPSDLGFTLPNLRRLNLFSNKFNGHIPASLSNAKELSAIIIGKNNFHGKVPQLGRLLNLYWLGIGENNLGSGIEDDDGLSFLSYLTNCTNLRRLGLNDNDFIGMLPNSIGNLSDQLSFLTLGRNRIFGNIPDGLAELVNLENLGMESNELTGIIPEKIGKLHKLQVLDLSGNKLTGNIPSSLGNLSMIGELFLGQNQLIGNIPLSLSKCRRLSMLYIDQTNISGMIPQELFNSLPSLTFVDLSDNNLNASLPSQFTMVNLVSFDISNNMISCNIPSSLSSCTSLERLRMEGNFFQGTVPSLMPLRGLEDIDLSRNNLSGLIPSYLENFMFLRNLNLSFNNFEGEVPTTGVFKDASAISLAGNHMLCGGIPELRLPACINNSKKHSFPVILKVAIAVSCGLAAIALLLWFLAFWLKKSNKELPAGSSLNEDSLQRVSYGSIFKATDGFSSSNLIGSGSFGCVYKARFDQEETTVAVKVLNLQRQGAFKSFIAECEALRNIRHRNLVKVLTACSTVDFQGNDFKALVYEFMVNGSLEQWLHPSKRTTDETCIEIRSLTILERIDIAIDVASALDYLHHGCHKPIVHCDIKPSNVLLDSSMTAHVGDFGLVRFLGEDSETSSLAVKGSIGYAAPEYGLGSQVSEYGDLYSYGILLLEMFTGKRPTDNMPDDSRDLHNCVRMALVNGVMEIVDLQIFSGGEKEEAFLQYIQESIASILSIGLACSVDSPSARMGINEVVTKLKKIREAIPYRERLKKLQN</sequence>
<dbReference type="GO" id="GO:0005524">
    <property type="term" value="F:ATP binding"/>
    <property type="evidence" value="ECO:0007669"/>
    <property type="project" value="UniProtKB-UniRule"/>
</dbReference>
<dbReference type="FunFam" id="1.10.510.10:FF:000358">
    <property type="entry name" value="Putative leucine-rich repeat receptor-like serine/threonine-protein kinase"/>
    <property type="match status" value="1"/>
</dbReference>
<evidence type="ECO:0000256" key="6">
    <source>
        <dbReference type="ARBA" id="ARBA00022527"/>
    </source>
</evidence>
<dbReference type="FunFam" id="3.80.10.10:FF:000095">
    <property type="entry name" value="LRR receptor-like serine/threonine-protein kinase GSO1"/>
    <property type="match status" value="1"/>
</dbReference>
<dbReference type="SUPFAM" id="SSF56112">
    <property type="entry name" value="Protein kinase-like (PK-like)"/>
    <property type="match status" value="1"/>
</dbReference>
<evidence type="ECO:0000256" key="23">
    <source>
        <dbReference type="SAM" id="Phobius"/>
    </source>
</evidence>
<dbReference type="SMART" id="SM00369">
    <property type="entry name" value="LRR_TYP"/>
    <property type="match status" value="6"/>
</dbReference>
<dbReference type="Gramene" id="Manes.10G054200.1.v8.1">
    <property type="protein sequence ID" value="Manes.10G054200.1.v8.1.CDS"/>
    <property type="gene ID" value="Manes.10G054200.v8.1"/>
</dbReference>
<evidence type="ECO:0000256" key="20">
    <source>
        <dbReference type="ARBA" id="ARBA00047899"/>
    </source>
</evidence>
<dbReference type="FunFam" id="3.80.10.10:FF:000288">
    <property type="entry name" value="LRR receptor-like serine/threonine-protein kinase EFR"/>
    <property type="match status" value="1"/>
</dbReference>
<accession>A0A2C9V3J1</accession>
<evidence type="ECO:0000256" key="15">
    <source>
        <dbReference type="ARBA" id="ARBA00022840"/>
    </source>
</evidence>
<dbReference type="GO" id="GO:0004674">
    <property type="term" value="F:protein serine/threonine kinase activity"/>
    <property type="evidence" value="ECO:0007669"/>
    <property type="project" value="UniProtKB-KW"/>
</dbReference>
<evidence type="ECO:0000256" key="1">
    <source>
        <dbReference type="ARBA" id="ARBA00004162"/>
    </source>
</evidence>
<feature type="transmembrane region" description="Helical" evidence="23">
    <location>
        <begin position="652"/>
        <end position="678"/>
    </location>
</feature>
<evidence type="ECO:0000256" key="17">
    <source>
        <dbReference type="ARBA" id="ARBA00023136"/>
    </source>
</evidence>
<keyword evidence="9" id="KW-0808">Transferase</keyword>
<evidence type="ECO:0000256" key="5">
    <source>
        <dbReference type="ARBA" id="ARBA00022475"/>
    </source>
</evidence>
<evidence type="ECO:0000256" key="8">
    <source>
        <dbReference type="ARBA" id="ARBA00022614"/>
    </source>
</evidence>
<dbReference type="InterPro" id="IPR003591">
    <property type="entry name" value="Leu-rich_rpt_typical-subtyp"/>
</dbReference>
<keyword evidence="5" id="KW-1003">Cell membrane</keyword>
<keyword evidence="13 22" id="KW-0547">Nucleotide-binding</keyword>
<dbReference type="Pfam" id="PF08263">
    <property type="entry name" value="LRRNT_2"/>
    <property type="match status" value="1"/>
</dbReference>
<evidence type="ECO:0000259" key="25">
    <source>
        <dbReference type="PROSITE" id="PS50011"/>
    </source>
</evidence>
<dbReference type="Pfam" id="PF00069">
    <property type="entry name" value="Pkinase"/>
    <property type="match status" value="1"/>
</dbReference>
<dbReference type="InterPro" id="IPR011009">
    <property type="entry name" value="Kinase-like_dom_sf"/>
</dbReference>
<evidence type="ECO:0000256" key="13">
    <source>
        <dbReference type="ARBA" id="ARBA00022741"/>
    </source>
</evidence>
<keyword evidence="18" id="KW-0675">Receptor</keyword>
<organism evidence="26 27">
    <name type="scientific">Manihot esculenta</name>
    <name type="common">Cassava</name>
    <name type="synonym">Jatropha manihot</name>
    <dbReference type="NCBI Taxonomy" id="3983"/>
    <lineage>
        <taxon>Eukaryota</taxon>
        <taxon>Viridiplantae</taxon>
        <taxon>Streptophyta</taxon>
        <taxon>Embryophyta</taxon>
        <taxon>Tracheophyta</taxon>
        <taxon>Spermatophyta</taxon>
        <taxon>Magnoliopsida</taxon>
        <taxon>eudicotyledons</taxon>
        <taxon>Gunneridae</taxon>
        <taxon>Pentapetalae</taxon>
        <taxon>rosids</taxon>
        <taxon>fabids</taxon>
        <taxon>Malpighiales</taxon>
        <taxon>Euphorbiaceae</taxon>
        <taxon>Crotonoideae</taxon>
        <taxon>Manihoteae</taxon>
        <taxon>Manihot</taxon>
    </lineage>
</organism>
<dbReference type="SUPFAM" id="SSF52058">
    <property type="entry name" value="L domain-like"/>
    <property type="match status" value="2"/>
</dbReference>
<feature type="binding site" evidence="22">
    <location>
        <position position="740"/>
    </location>
    <ligand>
        <name>ATP</name>
        <dbReference type="ChEBI" id="CHEBI:30616"/>
    </ligand>
</feature>
<keyword evidence="10 23" id="KW-0812">Transmembrane</keyword>
<evidence type="ECO:0000256" key="3">
    <source>
        <dbReference type="ARBA" id="ARBA00008684"/>
    </source>
</evidence>
<dbReference type="PANTHER" id="PTHR27008">
    <property type="entry name" value="OS04G0122200 PROTEIN"/>
    <property type="match status" value="1"/>
</dbReference>
<proteinExistence type="inferred from homology"/>
<evidence type="ECO:0000256" key="7">
    <source>
        <dbReference type="ARBA" id="ARBA00022553"/>
    </source>
</evidence>
<keyword evidence="6" id="KW-0723">Serine/threonine-protein kinase</keyword>
<evidence type="ECO:0000256" key="24">
    <source>
        <dbReference type="SAM" id="SignalP"/>
    </source>
</evidence>
<dbReference type="SMART" id="SM00220">
    <property type="entry name" value="S_TKc"/>
    <property type="match status" value="1"/>
</dbReference>
<dbReference type="PROSITE" id="PS50011">
    <property type="entry name" value="PROTEIN_KINASE_DOM"/>
    <property type="match status" value="1"/>
</dbReference>
<keyword evidence="12" id="KW-0677">Repeat</keyword>
<dbReference type="InterPro" id="IPR008271">
    <property type="entry name" value="Ser/Thr_kinase_AS"/>
</dbReference>
<evidence type="ECO:0000256" key="12">
    <source>
        <dbReference type="ARBA" id="ARBA00022737"/>
    </source>
</evidence>
<evidence type="ECO:0000256" key="19">
    <source>
        <dbReference type="ARBA" id="ARBA00023180"/>
    </source>
</evidence>
<keyword evidence="27" id="KW-1185">Reference proteome</keyword>
<dbReference type="InterPro" id="IPR001611">
    <property type="entry name" value="Leu-rich_rpt"/>
</dbReference>
<comment type="catalytic activity">
    <reaction evidence="21">
        <text>L-seryl-[protein] + ATP = O-phospho-L-seryl-[protein] + ADP + H(+)</text>
        <dbReference type="Rhea" id="RHEA:17989"/>
        <dbReference type="Rhea" id="RHEA-COMP:9863"/>
        <dbReference type="Rhea" id="RHEA-COMP:11604"/>
        <dbReference type="ChEBI" id="CHEBI:15378"/>
        <dbReference type="ChEBI" id="CHEBI:29999"/>
        <dbReference type="ChEBI" id="CHEBI:30616"/>
        <dbReference type="ChEBI" id="CHEBI:83421"/>
        <dbReference type="ChEBI" id="CHEBI:456216"/>
        <dbReference type="EC" id="2.7.11.1"/>
    </reaction>
</comment>
<evidence type="ECO:0000256" key="14">
    <source>
        <dbReference type="ARBA" id="ARBA00022777"/>
    </source>
</evidence>
<keyword evidence="14" id="KW-0418">Kinase</keyword>
<keyword evidence="15 22" id="KW-0067">ATP-binding</keyword>
<evidence type="ECO:0000256" key="16">
    <source>
        <dbReference type="ARBA" id="ARBA00022989"/>
    </source>
</evidence>
<comment type="subcellular location">
    <subcellularLocation>
        <location evidence="1">Cell membrane</location>
        <topology evidence="1">Single-pass membrane protein</topology>
    </subcellularLocation>
    <subcellularLocation>
        <location evidence="2">Membrane</location>
        <topology evidence="2">Single-pass type I membrane protein</topology>
    </subcellularLocation>
</comment>
<comment type="caution">
    <text evidence="26">The sequence shown here is derived from an EMBL/GenBank/DDBJ whole genome shotgun (WGS) entry which is preliminary data.</text>
</comment>
<dbReference type="Proteomes" id="UP000091857">
    <property type="component" value="Chromosome 10"/>
</dbReference>
<keyword evidence="7" id="KW-0597">Phosphoprotein</keyword>
<keyword evidence="17 23" id="KW-0472">Membrane</keyword>
<evidence type="ECO:0000256" key="2">
    <source>
        <dbReference type="ARBA" id="ARBA00004479"/>
    </source>
</evidence>
<comment type="catalytic activity">
    <reaction evidence="20">
        <text>L-threonyl-[protein] + ATP = O-phospho-L-threonyl-[protein] + ADP + H(+)</text>
        <dbReference type="Rhea" id="RHEA:46608"/>
        <dbReference type="Rhea" id="RHEA-COMP:11060"/>
        <dbReference type="Rhea" id="RHEA-COMP:11605"/>
        <dbReference type="ChEBI" id="CHEBI:15378"/>
        <dbReference type="ChEBI" id="CHEBI:30013"/>
        <dbReference type="ChEBI" id="CHEBI:30616"/>
        <dbReference type="ChEBI" id="CHEBI:61977"/>
        <dbReference type="ChEBI" id="CHEBI:456216"/>
        <dbReference type="EC" id="2.7.11.1"/>
    </reaction>
</comment>
<keyword evidence="19" id="KW-0325">Glycoprotein</keyword>